<dbReference type="AlphaFoldDB" id="A0A1Y1IRK3"/>
<reference evidence="2 3" key="1">
    <citation type="journal article" date="2014" name="Nat. Commun.">
        <title>Klebsormidium flaccidum genome reveals primary factors for plant terrestrial adaptation.</title>
        <authorList>
            <person name="Hori K."/>
            <person name="Maruyama F."/>
            <person name="Fujisawa T."/>
            <person name="Togashi T."/>
            <person name="Yamamoto N."/>
            <person name="Seo M."/>
            <person name="Sato S."/>
            <person name="Yamada T."/>
            <person name="Mori H."/>
            <person name="Tajima N."/>
            <person name="Moriyama T."/>
            <person name="Ikeuchi M."/>
            <person name="Watanabe M."/>
            <person name="Wada H."/>
            <person name="Kobayashi K."/>
            <person name="Saito M."/>
            <person name="Masuda T."/>
            <person name="Sasaki-Sekimoto Y."/>
            <person name="Mashiguchi K."/>
            <person name="Awai K."/>
            <person name="Shimojima M."/>
            <person name="Masuda S."/>
            <person name="Iwai M."/>
            <person name="Nobusawa T."/>
            <person name="Narise T."/>
            <person name="Kondo S."/>
            <person name="Saito H."/>
            <person name="Sato R."/>
            <person name="Murakawa M."/>
            <person name="Ihara Y."/>
            <person name="Oshima-Yamada Y."/>
            <person name="Ohtaka K."/>
            <person name="Satoh M."/>
            <person name="Sonobe K."/>
            <person name="Ishii M."/>
            <person name="Ohtani R."/>
            <person name="Kanamori-Sato M."/>
            <person name="Honoki R."/>
            <person name="Miyazaki D."/>
            <person name="Mochizuki H."/>
            <person name="Umetsu J."/>
            <person name="Higashi K."/>
            <person name="Shibata D."/>
            <person name="Kamiya Y."/>
            <person name="Sato N."/>
            <person name="Nakamura Y."/>
            <person name="Tabata S."/>
            <person name="Ida S."/>
            <person name="Kurokawa K."/>
            <person name="Ohta H."/>
        </authorList>
    </citation>
    <scope>NUCLEOTIDE SEQUENCE [LARGE SCALE GENOMIC DNA]</scope>
    <source>
        <strain evidence="2 3">NIES-2285</strain>
    </source>
</reference>
<feature type="compositionally biased region" description="Basic and acidic residues" evidence="1">
    <location>
        <begin position="155"/>
        <end position="164"/>
    </location>
</feature>
<sequence length="355" mass="39383">MVDESESRDDVRINYSTEDYSKKRRVMTARECREVEEKEQKAKKIAKILAVVEDIKQMLQEMRDVVAGVDEEGLIMNIKTTELQKRIKLEAMYCKTERPANLHVPDYGGSCGLCAEVLHLKEVSLIFDDGDHNDLVSLEKVSGVIDGIRGKRTRDARTEMETESRFTLGKRSRGDDDSDVEDAHPEGLLQWVDPDPWMMWHVSVHATLPWEFAFSSSPIFSRAAGALVSFRLGFVCRASTAVSQVQRRVTRAIQRMIQLVASSSPIALMGLGYLHDVVVMAPQAPAGSPVVAYRPVEDTGTLGGLTAGLGHQAPQPVTDLQLLAVVIFRAEGLYWLGHQVAAFQNYLQAHPAPGP</sequence>
<dbReference type="EMBL" id="DF237878">
    <property type="protein sequence ID" value="GAQ92129.1"/>
    <property type="molecule type" value="Genomic_DNA"/>
</dbReference>
<dbReference type="Proteomes" id="UP000054558">
    <property type="component" value="Unassembled WGS sequence"/>
</dbReference>
<proteinExistence type="predicted"/>
<evidence type="ECO:0000313" key="2">
    <source>
        <dbReference type="EMBL" id="GAQ92129.1"/>
    </source>
</evidence>
<protein>
    <submittedName>
        <fullName evidence="2">Uncharacterized protein</fullName>
    </submittedName>
</protein>
<name>A0A1Y1IRK3_KLENI</name>
<feature type="region of interest" description="Disordered" evidence="1">
    <location>
        <begin position="155"/>
        <end position="182"/>
    </location>
</feature>
<accession>A0A1Y1IRK3</accession>
<evidence type="ECO:0000256" key="1">
    <source>
        <dbReference type="SAM" id="MobiDB-lite"/>
    </source>
</evidence>
<gene>
    <name evidence="2" type="ORF">KFL_009290010</name>
</gene>
<keyword evidence="3" id="KW-1185">Reference proteome</keyword>
<organism evidence="2 3">
    <name type="scientific">Klebsormidium nitens</name>
    <name type="common">Green alga</name>
    <name type="synonym">Ulothrix nitens</name>
    <dbReference type="NCBI Taxonomy" id="105231"/>
    <lineage>
        <taxon>Eukaryota</taxon>
        <taxon>Viridiplantae</taxon>
        <taxon>Streptophyta</taxon>
        <taxon>Klebsormidiophyceae</taxon>
        <taxon>Klebsormidiales</taxon>
        <taxon>Klebsormidiaceae</taxon>
        <taxon>Klebsormidium</taxon>
    </lineage>
</organism>
<evidence type="ECO:0000313" key="3">
    <source>
        <dbReference type="Proteomes" id="UP000054558"/>
    </source>
</evidence>